<dbReference type="InterPro" id="IPR013083">
    <property type="entry name" value="Znf_RING/FYVE/PHD"/>
</dbReference>
<dbReference type="PANTHER" id="PTHR22849">
    <property type="entry name" value="WDSAM1 PROTEIN"/>
    <property type="match status" value="1"/>
</dbReference>
<evidence type="ECO:0000256" key="1">
    <source>
        <dbReference type="ARBA" id="ARBA00004906"/>
    </source>
</evidence>
<comment type="pathway">
    <text evidence="1 4">Protein modification; protein ubiquitination.</text>
</comment>
<name>A0A218VU38_PUNGR</name>
<feature type="region of interest" description="Disordered" evidence="5">
    <location>
        <begin position="56"/>
        <end position="87"/>
    </location>
</feature>
<gene>
    <name evidence="7" type="ORF">CDL15_Pgr006061</name>
</gene>
<keyword evidence="3 4" id="KW-0833">Ubl conjugation pathway</keyword>
<keyword evidence="2 4" id="KW-0808">Transferase</keyword>
<reference evidence="8" key="1">
    <citation type="journal article" date="2017" name="Plant J.">
        <title>The pomegranate (Punica granatum L.) genome and the genomics of punicalagin biosynthesis.</title>
        <authorList>
            <person name="Qin G."/>
            <person name="Xu C."/>
            <person name="Ming R."/>
            <person name="Tang H."/>
            <person name="Guyot R."/>
            <person name="Kramer E.M."/>
            <person name="Hu Y."/>
            <person name="Yi X."/>
            <person name="Qi Y."/>
            <person name="Xu X."/>
            <person name="Gao Z."/>
            <person name="Pan H."/>
            <person name="Jian J."/>
            <person name="Tian Y."/>
            <person name="Yue Z."/>
            <person name="Xu Y."/>
        </authorList>
    </citation>
    <scope>NUCLEOTIDE SEQUENCE [LARGE SCALE GENOMIC DNA]</scope>
    <source>
        <strain evidence="8">cv. Dabenzi</strain>
    </source>
</reference>
<dbReference type="SMART" id="SM00504">
    <property type="entry name" value="Ubox"/>
    <property type="match status" value="1"/>
</dbReference>
<comment type="caution">
    <text evidence="7">The sequence shown here is derived from an EMBL/GenBank/DDBJ whole genome shotgun (WGS) entry which is preliminary data.</text>
</comment>
<dbReference type="AlphaFoldDB" id="A0A218VU38"/>
<dbReference type="SUPFAM" id="SSF57850">
    <property type="entry name" value="RING/U-box"/>
    <property type="match status" value="1"/>
</dbReference>
<dbReference type="PANTHER" id="PTHR22849:SF163">
    <property type="entry name" value="U-BOX DOMAIN-CONTAINING PROTEIN"/>
    <property type="match status" value="1"/>
</dbReference>
<comment type="function">
    <text evidence="4">Functions as an E3 ubiquitin ligase.</text>
</comment>
<dbReference type="GO" id="GO:0016567">
    <property type="term" value="P:protein ubiquitination"/>
    <property type="evidence" value="ECO:0007669"/>
    <property type="project" value="UniProtKB-UniRule"/>
</dbReference>
<organism evidence="7 8">
    <name type="scientific">Punica granatum</name>
    <name type="common">Pomegranate</name>
    <dbReference type="NCBI Taxonomy" id="22663"/>
    <lineage>
        <taxon>Eukaryota</taxon>
        <taxon>Viridiplantae</taxon>
        <taxon>Streptophyta</taxon>
        <taxon>Embryophyta</taxon>
        <taxon>Tracheophyta</taxon>
        <taxon>Spermatophyta</taxon>
        <taxon>Magnoliopsida</taxon>
        <taxon>eudicotyledons</taxon>
        <taxon>Gunneridae</taxon>
        <taxon>Pentapetalae</taxon>
        <taxon>rosids</taxon>
        <taxon>malvids</taxon>
        <taxon>Myrtales</taxon>
        <taxon>Lythraceae</taxon>
        <taxon>Punica</taxon>
    </lineage>
</organism>
<evidence type="ECO:0000256" key="5">
    <source>
        <dbReference type="SAM" id="MobiDB-lite"/>
    </source>
</evidence>
<evidence type="ECO:0000313" key="8">
    <source>
        <dbReference type="Proteomes" id="UP000197138"/>
    </source>
</evidence>
<dbReference type="Pfam" id="PF04564">
    <property type="entry name" value="U-box"/>
    <property type="match status" value="1"/>
</dbReference>
<accession>A0A218VU38</accession>
<feature type="compositionally biased region" description="Pro residues" evidence="5">
    <location>
        <begin position="61"/>
        <end position="87"/>
    </location>
</feature>
<dbReference type="EMBL" id="MTKT01005880">
    <property type="protein sequence ID" value="OWM63799.1"/>
    <property type="molecule type" value="Genomic_DNA"/>
</dbReference>
<dbReference type="Proteomes" id="UP000197138">
    <property type="component" value="Unassembled WGS sequence"/>
</dbReference>
<protein>
    <recommendedName>
        <fullName evidence="4 6">U-box domain-containing protein</fullName>
        <ecNumber evidence="4">2.3.2.27</ecNumber>
    </recommendedName>
    <alternativeName>
        <fullName evidence="4">RING-type E3 ubiquitin transferase PUB</fullName>
    </alternativeName>
</protein>
<evidence type="ECO:0000313" key="7">
    <source>
        <dbReference type="EMBL" id="OWM63799.1"/>
    </source>
</evidence>
<sequence>MTSPANLSTGVTYNRSSIQHWLDTGNNTCPATMQVLSSTDLVPNLTLQRLIRIWSDSSYPSAPPPPSPAPADSPLSPPMTPSPSPTP</sequence>
<dbReference type="GO" id="GO:0061630">
    <property type="term" value="F:ubiquitin protein ligase activity"/>
    <property type="evidence" value="ECO:0007669"/>
    <property type="project" value="UniProtKB-UniRule"/>
</dbReference>
<feature type="domain" description="U-box" evidence="6">
    <location>
        <begin position="1"/>
        <end position="61"/>
    </location>
</feature>
<evidence type="ECO:0000256" key="2">
    <source>
        <dbReference type="ARBA" id="ARBA00022679"/>
    </source>
</evidence>
<dbReference type="InterPro" id="IPR003613">
    <property type="entry name" value="Ubox_domain"/>
</dbReference>
<dbReference type="EC" id="2.3.2.27" evidence="4"/>
<dbReference type="Gene3D" id="3.30.40.10">
    <property type="entry name" value="Zinc/RING finger domain, C3HC4 (zinc finger)"/>
    <property type="match status" value="1"/>
</dbReference>
<evidence type="ECO:0000259" key="6">
    <source>
        <dbReference type="PROSITE" id="PS51698"/>
    </source>
</evidence>
<dbReference type="InterPro" id="IPR045185">
    <property type="entry name" value="PUB22/23/24-like"/>
</dbReference>
<evidence type="ECO:0000256" key="4">
    <source>
        <dbReference type="RuleBase" id="RU369093"/>
    </source>
</evidence>
<dbReference type="UniPathway" id="UPA00143"/>
<dbReference type="PROSITE" id="PS51698">
    <property type="entry name" value="U_BOX"/>
    <property type="match status" value="1"/>
</dbReference>
<evidence type="ECO:0000256" key="3">
    <source>
        <dbReference type="ARBA" id="ARBA00022786"/>
    </source>
</evidence>
<comment type="catalytic activity">
    <reaction evidence="4">
        <text>S-ubiquitinyl-[E2 ubiquitin-conjugating enzyme]-L-cysteine + [acceptor protein]-L-lysine = [E2 ubiquitin-conjugating enzyme]-L-cysteine + N(6)-ubiquitinyl-[acceptor protein]-L-lysine.</text>
        <dbReference type="EC" id="2.3.2.27"/>
    </reaction>
</comment>
<proteinExistence type="predicted"/>